<evidence type="ECO:0000256" key="1">
    <source>
        <dbReference type="SAM" id="MobiDB-lite"/>
    </source>
</evidence>
<organism evidence="2 3">
    <name type="scientific">Saltatorellus ferox</name>
    <dbReference type="NCBI Taxonomy" id="2528018"/>
    <lineage>
        <taxon>Bacteria</taxon>
        <taxon>Pseudomonadati</taxon>
        <taxon>Planctomycetota</taxon>
        <taxon>Planctomycetia</taxon>
        <taxon>Planctomycetia incertae sedis</taxon>
        <taxon>Saltatorellus</taxon>
    </lineage>
</organism>
<name>A0A518EL92_9BACT</name>
<evidence type="ECO:0000313" key="2">
    <source>
        <dbReference type="EMBL" id="QDV04853.1"/>
    </source>
</evidence>
<feature type="compositionally biased region" description="Basic and acidic residues" evidence="1">
    <location>
        <begin position="1"/>
        <end position="11"/>
    </location>
</feature>
<keyword evidence="3" id="KW-1185">Reference proteome</keyword>
<dbReference type="EMBL" id="CP036434">
    <property type="protein sequence ID" value="QDV04853.1"/>
    <property type="molecule type" value="Genomic_DNA"/>
</dbReference>
<dbReference type="Proteomes" id="UP000320390">
    <property type="component" value="Chromosome"/>
</dbReference>
<dbReference type="AlphaFoldDB" id="A0A518EL92"/>
<accession>A0A518EL92</accession>
<gene>
    <name evidence="2" type="ORF">Poly30_03470</name>
</gene>
<proteinExistence type="predicted"/>
<sequence length="47" mass="5181">MVGLLKVRDDMTDGQLQRNEDSGWYEEPAGSMARPASAEEVARDIQG</sequence>
<protein>
    <submittedName>
        <fullName evidence="2">Uncharacterized protein</fullName>
    </submittedName>
</protein>
<feature type="region of interest" description="Disordered" evidence="1">
    <location>
        <begin position="1"/>
        <end position="47"/>
    </location>
</feature>
<evidence type="ECO:0000313" key="3">
    <source>
        <dbReference type="Proteomes" id="UP000320390"/>
    </source>
</evidence>
<reference evidence="2 3" key="1">
    <citation type="submission" date="2019-02" db="EMBL/GenBank/DDBJ databases">
        <title>Deep-cultivation of Planctomycetes and their phenomic and genomic characterization uncovers novel biology.</title>
        <authorList>
            <person name="Wiegand S."/>
            <person name="Jogler M."/>
            <person name="Boedeker C."/>
            <person name="Pinto D."/>
            <person name="Vollmers J."/>
            <person name="Rivas-Marin E."/>
            <person name="Kohn T."/>
            <person name="Peeters S.H."/>
            <person name="Heuer A."/>
            <person name="Rast P."/>
            <person name="Oberbeckmann S."/>
            <person name="Bunk B."/>
            <person name="Jeske O."/>
            <person name="Meyerdierks A."/>
            <person name="Storesund J.E."/>
            <person name="Kallscheuer N."/>
            <person name="Luecker S."/>
            <person name="Lage O.M."/>
            <person name="Pohl T."/>
            <person name="Merkel B.J."/>
            <person name="Hornburger P."/>
            <person name="Mueller R.-W."/>
            <person name="Bruemmer F."/>
            <person name="Labrenz M."/>
            <person name="Spormann A.M."/>
            <person name="Op den Camp H."/>
            <person name="Overmann J."/>
            <person name="Amann R."/>
            <person name="Jetten M.S.M."/>
            <person name="Mascher T."/>
            <person name="Medema M.H."/>
            <person name="Devos D.P."/>
            <person name="Kaster A.-K."/>
            <person name="Ovreas L."/>
            <person name="Rohde M."/>
            <person name="Galperin M.Y."/>
            <person name="Jogler C."/>
        </authorList>
    </citation>
    <scope>NUCLEOTIDE SEQUENCE [LARGE SCALE GENOMIC DNA]</scope>
    <source>
        <strain evidence="2 3">Poly30</strain>
    </source>
</reference>